<evidence type="ECO:0000313" key="1">
    <source>
        <dbReference type="EMBL" id="TWW10024.1"/>
    </source>
</evidence>
<dbReference type="AlphaFoldDB" id="A0A5C6MAM7"/>
<reference evidence="1 2" key="2">
    <citation type="submission" date="2019-08" db="EMBL/GenBank/DDBJ databases">
        <authorList>
            <person name="Henke P."/>
        </authorList>
    </citation>
    <scope>NUCLEOTIDE SEQUENCE [LARGE SCALE GENOMIC DNA]</scope>
    <source>
        <strain evidence="1">Phe10_nw2017</strain>
    </source>
</reference>
<organism evidence="1 2">
    <name type="scientific">Planctomyces bekefii</name>
    <dbReference type="NCBI Taxonomy" id="1653850"/>
    <lineage>
        <taxon>Bacteria</taxon>
        <taxon>Pseudomonadati</taxon>
        <taxon>Planctomycetota</taxon>
        <taxon>Planctomycetia</taxon>
        <taxon>Planctomycetales</taxon>
        <taxon>Planctomycetaceae</taxon>
        <taxon>Planctomyces</taxon>
    </lineage>
</organism>
<accession>A0A5C6MAM7</accession>
<gene>
    <name evidence="1" type="ORF">E3A20_08420</name>
</gene>
<keyword evidence="2" id="KW-1185">Reference proteome</keyword>
<comment type="caution">
    <text evidence="1">The sequence shown here is derived from an EMBL/GenBank/DDBJ whole genome shotgun (WGS) entry which is preliminary data.</text>
</comment>
<name>A0A5C6MAM7_9PLAN</name>
<proteinExistence type="predicted"/>
<dbReference type="Proteomes" id="UP000321083">
    <property type="component" value="Unassembled WGS sequence"/>
</dbReference>
<reference evidence="1 2" key="1">
    <citation type="submission" date="2019-08" db="EMBL/GenBank/DDBJ databases">
        <title>100 year-old enigma solved: identification of Planctomyces bekefii, the type genus and species of the phylum Planctomycetes.</title>
        <authorList>
            <person name="Svetlana D.N."/>
            <person name="Overmann J."/>
        </authorList>
    </citation>
    <scope>NUCLEOTIDE SEQUENCE [LARGE SCALE GENOMIC DNA]</scope>
    <source>
        <strain evidence="1">Phe10_nw2017</strain>
    </source>
</reference>
<protein>
    <submittedName>
        <fullName evidence="1">Uncharacterized protein</fullName>
    </submittedName>
</protein>
<feature type="non-terminal residue" evidence="1">
    <location>
        <position position="1"/>
    </location>
</feature>
<sequence>IAEILCEIARELRRLPWALQVYRLRSHLQKAPPLLRSIRSAELTEHLFNLLLTLGTAGETSTRQMSRRLGANLDRLAIPEAQRLAFFDELEDIGLVYTEFRTSERTHQKWKLTQWAQDMTAEAFAHHLCKTCDDPFPLLSTLCPAYQAAVVALAPYREQRFLDATLALRPMSPVALGILLQRIAANSLPAVYDETLKRLGQMDLSPWLAKTLADAARAQGL</sequence>
<dbReference type="EMBL" id="SRHE01000124">
    <property type="protein sequence ID" value="TWW10024.1"/>
    <property type="molecule type" value="Genomic_DNA"/>
</dbReference>
<evidence type="ECO:0000313" key="2">
    <source>
        <dbReference type="Proteomes" id="UP000321083"/>
    </source>
</evidence>